<proteinExistence type="predicted"/>
<dbReference type="EMBL" id="LVVT01000007">
    <property type="protein sequence ID" value="TQS84017.1"/>
    <property type="molecule type" value="Genomic_DNA"/>
</dbReference>
<gene>
    <name evidence="1" type="ORF">A3207_06775</name>
</gene>
<reference evidence="1" key="1">
    <citation type="submission" date="2016-03" db="EMBL/GenBank/DDBJ databases">
        <authorList>
            <person name="Borrel G."/>
            <person name="Mccann A."/>
            <person name="O'Toole P.W."/>
        </authorList>
    </citation>
    <scope>NUCLEOTIDE SEQUENCE</scope>
    <source>
        <strain evidence="1">183</strain>
    </source>
</reference>
<evidence type="ECO:0000313" key="2">
    <source>
        <dbReference type="Proteomes" id="UP000752814"/>
    </source>
</evidence>
<protein>
    <recommendedName>
        <fullName evidence="3">Glycosyltransferase</fullName>
    </recommendedName>
</protein>
<organism evidence="1 2">
    <name type="scientific">Candidatus Methanomassiliicoccus intestinalis</name>
    <dbReference type="NCBI Taxonomy" id="1406512"/>
    <lineage>
        <taxon>Archaea</taxon>
        <taxon>Methanobacteriati</taxon>
        <taxon>Thermoplasmatota</taxon>
        <taxon>Thermoplasmata</taxon>
        <taxon>Methanomassiliicoccales</taxon>
        <taxon>Methanomassiliicoccaceae</taxon>
        <taxon>Methanomassiliicoccus</taxon>
    </lineage>
</organism>
<dbReference type="RefSeq" id="WP_020449524.1">
    <property type="nucleotide sequence ID" value="NZ_CAYAXV010000009.1"/>
</dbReference>
<accession>A0A8J8PGI3</accession>
<dbReference type="PANTHER" id="PTHR36529">
    <property type="entry name" value="SLL1095 PROTEIN"/>
    <property type="match status" value="1"/>
</dbReference>
<dbReference type="Gene3D" id="3.90.550.10">
    <property type="entry name" value="Spore Coat Polysaccharide Biosynthesis Protein SpsA, Chain A"/>
    <property type="match status" value="1"/>
</dbReference>
<dbReference type="OMA" id="IGSDMYD"/>
<dbReference type="GeneID" id="41324066"/>
<comment type="caution">
    <text evidence="1">The sequence shown here is derived from an EMBL/GenBank/DDBJ whole genome shotgun (WGS) entry which is preliminary data.</text>
</comment>
<evidence type="ECO:0008006" key="3">
    <source>
        <dbReference type="Google" id="ProtNLM"/>
    </source>
</evidence>
<dbReference type="InterPro" id="IPR029044">
    <property type="entry name" value="Nucleotide-diphossugar_trans"/>
</dbReference>
<name>A0A8J8PGI3_9ARCH</name>
<dbReference type="Proteomes" id="UP000752814">
    <property type="component" value="Unassembled WGS sequence"/>
</dbReference>
<evidence type="ECO:0000313" key="1">
    <source>
        <dbReference type="EMBL" id="TQS84017.1"/>
    </source>
</evidence>
<dbReference type="InterPro" id="IPR018641">
    <property type="entry name" value="Trfase_1_rSAM/seldom-assoc"/>
</dbReference>
<dbReference type="AlphaFoldDB" id="A0A8J8PGI3"/>
<dbReference type="Pfam" id="PF09837">
    <property type="entry name" value="DUF2064"/>
    <property type="match status" value="1"/>
</dbReference>
<dbReference type="SUPFAM" id="SSF53448">
    <property type="entry name" value="Nucleotide-diphospho-sugar transferases"/>
    <property type="match status" value="1"/>
</dbReference>
<dbReference type="PANTHER" id="PTHR36529:SF1">
    <property type="entry name" value="GLYCOSYLTRANSFERASE"/>
    <property type="match status" value="1"/>
</dbReference>
<sequence>MTEIGTTDYRGVQVILLVNNSDDTKHRIAEELGKDLTIRLYRAFVHDILDTLDSSDLRYAISLYPENSDVSEWLDRNVDIYAQRGDTPIERVKNTFVDAFSRGEKNVMVLVSDIPDIPAEEVMEAIYSFKDSDVVIGPSVDGGYNLIGFSEESFRESAFDNISWGTDMAFADTAEKLGGMKIYLLSPWPDIDTIANLRSLLRDKRNPKFQSSHTMKILSETNLVSKSSCGV</sequence>